<accession>A0A7W6AF80</accession>
<keyword evidence="2" id="KW-1185">Reference proteome</keyword>
<dbReference type="EMBL" id="JACIDH010000034">
    <property type="protein sequence ID" value="MBB3881133.1"/>
    <property type="molecule type" value="Genomic_DNA"/>
</dbReference>
<dbReference type="AlphaFoldDB" id="A0A7W6AF80"/>
<proteinExistence type="predicted"/>
<dbReference type="Proteomes" id="UP000538670">
    <property type="component" value="Unassembled WGS sequence"/>
</dbReference>
<name>A0A7W6AF80_9SPHN</name>
<dbReference type="RefSeq" id="WP_183953145.1">
    <property type="nucleotide sequence ID" value="NZ_JACIDH010000034.1"/>
</dbReference>
<organism evidence="1 2">
    <name type="scientific">Sphingomonas pseudosanguinis</name>
    <dbReference type="NCBI Taxonomy" id="413712"/>
    <lineage>
        <taxon>Bacteria</taxon>
        <taxon>Pseudomonadati</taxon>
        <taxon>Pseudomonadota</taxon>
        <taxon>Alphaproteobacteria</taxon>
        <taxon>Sphingomonadales</taxon>
        <taxon>Sphingomonadaceae</taxon>
        <taxon>Sphingomonas</taxon>
    </lineage>
</organism>
<reference evidence="1 2" key="1">
    <citation type="submission" date="2020-08" db="EMBL/GenBank/DDBJ databases">
        <title>Genomic Encyclopedia of Type Strains, Phase IV (KMG-IV): sequencing the most valuable type-strain genomes for metagenomic binning, comparative biology and taxonomic classification.</title>
        <authorList>
            <person name="Goeker M."/>
        </authorList>
    </citation>
    <scope>NUCLEOTIDE SEQUENCE [LARGE SCALE GENOMIC DNA]</scope>
    <source>
        <strain evidence="1 2">DSM 19512</strain>
    </source>
</reference>
<evidence type="ECO:0000313" key="1">
    <source>
        <dbReference type="EMBL" id="MBB3881133.1"/>
    </source>
</evidence>
<gene>
    <name evidence="1" type="ORF">GGR48_003589</name>
</gene>
<protein>
    <submittedName>
        <fullName evidence="1">Uncharacterized protein</fullName>
    </submittedName>
</protein>
<sequence>MSLIEDIKSFVEGRTSAKNLYEKVKSSPESESFFDGFFSKPYTNDGSLYLYIISQNYDNPATSVNLQDVMAKFLDFKGIPYSQDDSALREYELILKSSPDWLSLPEFYIEKIKNDIKGADTKQARSIVKDVIKRDFVSLGKPPKWLQSPEWQFDDNQPMIFVGQLSLDKLKHDTSQIYIFINSKNEKVHSVIQTA</sequence>
<evidence type="ECO:0000313" key="2">
    <source>
        <dbReference type="Proteomes" id="UP000538670"/>
    </source>
</evidence>
<comment type="caution">
    <text evidence="1">The sequence shown here is derived from an EMBL/GenBank/DDBJ whole genome shotgun (WGS) entry which is preliminary data.</text>
</comment>